<dbReference type="Gene3D" id="2.60.300.12">
    <property type="entry name" value="HesB-like domain"/>
    <property type="match status" value="1"/>
</dbReference>
<dbReference type="AlphaFoldDB" id="A0A075G903"/>
<dbReference type="GO" id="GO:0016226">
    <property type="term" value="P:iron-sulfur cluster assembly"/>
    <property type="evidence" value="ECO:0007669"/>
    <property type="project" value="InterPro"/>
</dbReference>
<evidence type="ECO:0000259" key="3">
    <source>
        <dbReference type="Pfam" id="PF01521"/>
    </source>
</evidence>
<dbReference type="PANTHER" id="PTHR47265:SF1">
    <property type="entry name" value="IRON-SULFUR ASSEMBLY PROTEIN ISCA, CHLOROPLASTIC"/>
    <property type="match status" value="1"/>
</dbReference>
<dbReference type="Pfam" id="PF01106">
    <property type="entry name" value="NifU"/>
    <property type="match status" value="1"/>
</dbReference>
<evidence type="ECO:0000313" key="4">
    <source>
        <dbReference type="EMBL" id="AIF00471.1"/>
    </source>
</evidence>
<dbReference type="InterPro" id="IPR031108">
    <property type="entry name" value="IscA_plant_cyanobact"/>
</dbReference>
<feature type="region of interest" description="Disordered" evidence="1">
    <location>
        <begin position="17"/>
        <end position="36"/>
    </location>
</feature>
<sequence>MTCQECPLLNRSQSRVASIDDEGCPRSDRLNRGDAHETMGTMLNITEKAQEMLGQFAESADEGVELILRVEIVGRGPKGFQYDLQFVSREDGKEEDLELDVDGMPVLVAARSVQYLEGTTLDYKETLMGGGFSFENPNPLWVDELSKAVAEIIASEVNPVVASHGGHVDLIGVDDGKAIIAFGGGCQGCGMVDVTLKQGVEVMIKDNVPGISEVIDATDHAAGTNPFY</sequence>
<dbReference type="NCBIfam" id="TIGR00049">
    <property type="entry name" value="iron-sulfur cluster assembly accessory protein"/>
    <property type="match status" value="1"/>
</dbReference>
<dbReference type="GO" id="GO:0051536">
    <property type="term" value="F:iron-sulfur cluster binding"/>
    <property type="evidence" value="ECO:0007669"/>
    <property type="project" value="InterPro"/>
</dbReference>
<name>A0A075G903_9EURY</name>
<organism evidence="4">
    <name type="scientific">uncultured marine group II/III euryarchaeote KM3_133_F10</name>
    <dbReference type="NCBI Taxonomy" id="1457864"/>
    <lineage>
        <taxon>Archaea</taxon>
        <taxon>Methanobacteriati</taxon>
        <taxon>Methanobacteriota</taxon>
        <taxon>environmental samples</taxon>
    </lineage>
</organism>
<dbReference type="EMBL" id="KF900592">
    <property type="protein sequence ID" value="AIF00471.1"/>
    <property type="molecule type" value="Genomic_DNA"/>
</dbReference>
<dbReference type="Gene3D" id="3.30.300.130">
    <property type="entry name" value="Fe-S cluster assembly (FSCA)"/>
    <property type="match status" value="1"/>
</dbReference>
<feature type="domain" description="NIF system FeS cluster assembly NifU C-terminal" evidence="2">
    <location>
        <begin position="149"/>
        <end position="215"/>
    </location>
</feature>
<evidence type="ECO:0000256" key="1">
    <source>
        <dbReference type="SAM" id="MobiDB-lite"/>
    </source>
</evidence>
<dbReference type="PANTHER" id="PTHR47265">
    <property type="entry name" value="IRON-SULFUR ASSEMBLY PROTEIN ISCA, CHLOROPLASTIC"/>
    <property type="match status" value="1"/>
</dbReference>
<accession>A0A075G903</accession>
<protein>
    <submittedName>
        <fullName evidence="4">Thioredoxin-like protein (NfuA)</fullName>
    </submittedName>
</protein>
<proteinExistence type="predicted"/>
<dbReference type="InterPro" id="IPR035903">
    <property type="entry name" value="HesB-like_dom_sf"/>
</dbReference>
<feature type="compositionally biased region" description="Basic and acidic residues" evidence="1">
    <location>
        <begin position="23"/>
        <end position="36"/>
    </location>
</feature>
<dbReference type="InterPro" id="IPR000361">
    <property type="entry name" value="ATAP_core_dom"/>
</dbReference>
<dbReference type="InterPro" id="IPR016092">
    <property type="entry name" value="ATAP"/>
</dbReference>
<dbReference type="SUPFAM" id="SSF117916">
    <property type="entry name" value="Fe-S cluster assembly (FSCA) domain-like"/>
    <property type="match status" value="1"/>
</dbReference>
<dbReference type="GO" id="GO:0005506">
    <property type="term" value="F:iron ion binding"/>
    <property type="evidence" value="ECO:0007669"/>
    <property type="project" value="InterPro"/>
</dbReference>
<gene>
    <name evidence="4" type="primary">nfuA</name>
</gene>
<reference evidence="4" key="1">
    <citation type="journal article" date="2014" name="Genome Biol. Evol.">
        <title>Pangenome evidence for extensive interdomain horizontal transfer affecting lineage core and shell genes in uncultured planktonic thaumarchaeota and euryarchaeota.</title>
        <authorList>
            <person name="Deschamps P."/>
            <person name="Zivanovic Y."/>
            <person name="Moreira D."/>
            <person name="Rodriguez-Valera F."/>
            <person name="Lopez-Garcia P."/>
        </authorList>
    </citation>
    <scope>NUCLEOTIDE SEQUENCE</scope>
</reference>
<feature type="domain" description="Core" evidence="3">
    <location>
        <begin position="43"/>
        <end position="138"/>
    </location>
</feature>
<dbReference type="SUPFAM" id="SSF89360">
    <property type="entry name" value="HesB-like domain"/>
    <property type="match status" value="1"/>
</dbReference>
<evidence type="ECO:0000259" key="2">
    <source>
        <dbReference type="Pfam" id="PF01106"/>
    </source>
</evidence>
<dbReference type="Pfam" id="PF01521">
    <property type="entry name" value="Fe-S_biosyn"/>
    <property type="match status" value="1"/>
</dbReference>
<dbReference type="InterPro" id="IPR001075">
    <property type="entry name" value="NIF_FeS_clus_asmbl_NifU_C"/>
</dbReference>
<dbReference type="InterPro" id="IPR034904">
    <property type="entry name" value="FSCA_dom_sf"/>
</dbReference>